<sequence length="76" mass="8278">MANKKEKGNEREGKFSNITITVATKAAIEASPTLRYKINKAKATCKTATHGSCMYQQNSPTLEASTVNKFTISPLL</sequence>
<dbReference type="AlphaFoldDB" id="A0A445ANL6"/>
<keyword evidence="2" id="KW-1185">Reference proteome</keyword>
<proteinExistence type="predicted"/>
<evidence type="ECO:0000313" key="1">
    <source>
        <dbReference type="EMBL" id="RYR28037.1"/>
    </source>
</evidence>
<comment type="caution">
    <text evidence="1">The sequence shown here is derived from an EMBL/GenBank/DDBJ whole genome shotgun (WGS) entry which is preliminary data.</text>
</comment>
<accession>A0A445ANL6</accession>
<gene>
    <name evidence="1" type="ORF">Ahy_B01g052136</name>
</gene>
<name>A0A445ANL6_ARAHY</name>
<protein>
    <submittedName>
        <fullName evidence="1">Uncharacterized protein</fullName>
    </submittedName>
</protein>
<organism evidence="1 2">
    <name type="scientific">Arachis hypogaea</name>
    <name type="common">Peanut</name>
    <dbReference type="NCBI Taxonomy" id="3818"/>
    <lineage>
        <taxon>Eukaryota</taxon>
        <taxon>Viridiplantae</taxon>
        <taxon>Streptophyta</taxon>
        <taxon>Embryophyta</taxon>
        <taxon>Tracheophyta</taxon>
        <taxon>Spermatophyta</taxon>
        <taxon>Magnoliopsida</taxon>
        <taxon>eudicotyledons</taxon>
        <taxon>Gunneridae</taxon>
        <taxon>Pentapetalae</taxon>
        <taxon>rosids</taxon>
        <taxon>fabids</taxon>
        <taxon>Fabales</taxon>
        <taxon>Fabaceae</taxon>
        <taxon>Papilionoideae</taxon>
        <taxon>50 kb inversion clade</taxon>
        <taxon>dalbergioids sensu lato</taxon>
        <taxon>Dalbergieae</taxon>
        <taxon>Pterocarpus clade</taxon>
        <taxon>Arachis</taxon>
    </lineage>
</organism>
<dbReference type="EMBL" id="SDMP01000011">
    <property type="protein sequence ID" value="RYR28037.1"/>
    <property type="molecule type" value="Genomic_DNA"/>
</dbReference>
<evidence type="ECO:0000313" key="2">
    <source>
        <dbReference type="Proteomes" id="UP000289738"/>
    </source>
</evidence>
<dbReference type="Proteomes" id="UP000289738">
    <property type="component" value="Chromosome B01"/>
</dbReference>
<reference evidence="1 2" key="1">
    <citation type="submission" date="2019-01" db="EMBL/GenBank/DDBJ databases">
        <title>Sequencing of cultivated peanut Arachis hypogaea provides insights into genome evolution and oil improvement.</title>
        <authorList>
            <person name="Chen X."/>
        </authorList>
    </citation>
    <scope>NUCLEOTIDE SEQUENCE [LARGE SCALE GENOMIC DNA]</scope>
    <source>
        <strain evidence="2">cv. Fuhuasheng</strain>
        <tissue evidence="1">Leaves</tissue>
    </source>
</reference>